<dbReference type="Pfam" id="PF00270">
    <property type="entry name" value="DEAD"/>
    <property type="match status" value="1"/>
</dbReference>
<dbReference type="PROSITE" id="PS51195">
    <property type="entry name" value="Q_MOTIF"/>
    <property type="match status" value="1"/>
</dbReference>
<dbReference type="CDD" id="cd18787">
    <property type="entry name" value="SF2_C_DEAD"/>
    <property type="match status" value="1"/>
</dbReference>
<evidence type="ECO:0008006" key="14">
    <source>
        <dbReference type="Google" id="ProtNLM"/>
    </source>
</evidence>
<evidence type="ECO:0000256" key="2">
    <source>
        <dbReference type="ARBA" id="ARBA00022801"/>
    </source>
</evidence>
<evidence type="ECO:0000256" key="1">
    <source>
        <dbReference type="ARBA" id="ARBA00022741"/>
    </source>
</evidence>
<keyword evidence="4 7" id="KW-0067">ATP-binding</keyword>
<dbReference type="Pfam" id="PF00271">
    <property type="entry name" value="Helicase_C"/>
    <property type="match status" value="1"/>
</dbReference>
<dbReference type="InterPro" id="IPR001650">
    <property type="entry name" value="Helicase_C-like"/>
</dbReference>
<keyword evidence="13" id="KW-1185">Reference proteome</keyword>
<dbReference type="eggNOG" id="COG0513">
    <property type="taxonomic scope" value="Bacteria"/>
</dbReference>
<evidence type="ECO:0000259" key="11">
    <source>
        <dbReference type="PROSITE" id="PS51195"/>
    </source>
</evidence>
<feature type="compositionally biased region" description="Basic and acidic residues" evidence="8">
    <location>
        <begin position="585"/>
        <end position="600"/>
    </location>
</feature>
<dbReference type="PATRIC" id="fig|883158.3.peg.1701"/>
<dbReference type="InterPro" id="IPR012677">
    <property type="entry name" value="Nucleotide-bd_a/b_plait_sf"/>
</dbReference>
<dbReference type="InterPro" id="IPR014014">
    <property type="entry name" value="RNA_helicase_DEAD_Q_motif"/>
</dbReference>
<sequence length="628" mass="72065">MRVSGILRRTFANHEREYASSRVFKWVSFDGRYSSSQIKNNLKSKELKTFEELGVNENILRAISELGFEQPMPVQEEVIPYLLGNKNDIIALAQTGTGKTAAFGIPLLQRIDTDSRTTQAVVLSPTRELCLQIADDLSEFGKYIPHLHIAAVYGGASIETQIKQLRHGAQIIVATPGRLIDLMHRGKAKLQDVTNVVLDEADEMLNMGFQESITEILTGVPDNRNTLLFSATMSREVERVAKGYLNNYKQIVVGSRNEGAEHVNHIYYCVNAKDKYLALKRLVDFYPKIYAIIFCRTKIETQEIADKLIKDGYNAESLHGDLSQPQRDLTMQKFRSHLTQLLVATDVAARGLDVDDLTHVINYGLPDDIENYTHRSGRTGRAGKKGTSISIIHTREKSKVKNIQREIGKEFIDGTLPSPEDICKKQLFKTMDNILKTDVDEQQIKPYMADIKRQFEYIDKEDIIKKIVTTTFGRFLQYYKNAPQIEKPSSSRRKDSDNKTKRDQRKTEEGYARLFINLGKVDGFYPAEIMQFINRNIHGRQEVGHIDILPKQTYFEVPKQDLRKVARALDGTYYRGRKVRCNYADDKSRPQSRGKKETIKSRYTKKQTDQPSQYKFKKNDWKELLTNQ</sequence>
<evidence type="ECO:0000313" key="12">
    <source>
        <dbReference type="EMBL" id="EHO67982.1"/>
    </source>
</evidence>
<accession>H1Q461</accession>
<dbReference type="CDD" id="cd12252">
    <property type="entry name" value="RRM_DbpA"/>
    <property type="match status" value="1"/>
</dbReference>
<feature type="region of interest" description="Disordered" evidence="8">
    <location>
        <begin position="484"/>
        <end position="506"/>
    </location>
</feature>
<dbReference type="AlphaFoldDB" id="H1Q461"/>
<dbReference type="GO" id="GO:0005524">
    <property type="term" value="F:ATP binding"/>
    <property type="evidence" value="ECO:0007669"/>
    <property type="project" value="UniProtKB-KW"/>
</dbReference>
<keyword evidence="1 7" id="KW-0547">Nucleotide-binding</keyword>
<dbReference type="SUPFAM" id="SSF52540">
    <property type="entry name" value="P-loop containing nucleoside triphosphate hydrolases"/>
    <property type="match status" value="1"/>
</dbReference>
<evidence type="ECO:0000313" key="13">
    <source>
        <dbReference type="Proteomes" id="UP000016023"/>
    </source>
</evidence>
<keyword evidence="3 7" id="KW-0347">Helicase</keyword>
<dbReference type="Gene3D" id="3.40.50.300">
    <property type="entry name" value="P-loop containing nucleotide triphosphate hydrolases"/>
    <property type="match status" value="2"/>
</dbReference>
<evidence type="ECO:0000256" key="8">
    <source>
        <dbReference type="SAM" id="MobiDB-lite"/>
    </source>
</evidence>
<evidence type="ECO:0000259" key="9">
    <source>
        <dbReference type="PROSITE" id="PS51192"/>
    </source>
</evidence>
<keyword evidence="2 7" id="KW-0378">Hydrolase</keyword>
<evidence type="ECO:0000256" key="7">
    <source>
        <dbReference type="RuleBase" id="RU000492"/>
    </source>
</evidence>
<dbReference type="InterPro" id="IPR005580">
    <property type="entry name" value="DbpA/CsdA_RNA-bd_dom"/>
</dbReference>
<dbReference type="PROSITE" id="PS51192">
    <property type="entry name" value="HELICASE_ATP_BIND_1"/>
    <property type="match status" value="1"/>
</dbReference>
<dbReference type="InterPro" id="IPR027417">
    <property type="entry name" value="P-loop_NTPase"/>
</dbReference>
<dbReference type="GO" id="GO:0003724">
    <property type="term" value="F:RNA helicase activity"/>
    <property type="evidence" value="ECO:0007669"/>
    <property type="project" value="InterPro"/>
</dbReference>
<dbReference type="Pfam" id="PF03880">
    <property type="entry name" value="DbpA"/>
    <property type="match status" value="1"/>
</dbReference>
<protein>
    <recommendedName>
        <fullName evidence="14">ATP-dependent RNA helicase DeaD</fullName>
    </recommendedName>
</protein>
<feature type="domain" description="Helicase C-terminal" evidence="10">
    <location>
        <begin position="281"/>
        <end position="423"/>
    </location>
</feature>
<evidence type="ECO:0000256" key="4">
    <source>
        <dbReference type="ARBA" id="ARBA00022840"/>
    </source>
</evidence>
<dbReference type="EMBL" id="AGWK01000044">
    <property type="protein sequence ID" value="EHO67982.1"/>
    <property type="molecule type" value="Genomic_DNA"/>
</dbReference>
<evidence type="ECO:0000256" key="5">
    <source>
        <dbReference type="ARBA" id="ARBA00038437"/>
    </source>
</evidence>
<dbReference type="STRING" id="883158.HMPREF9140_01699"/>
<dbReference type="SMART" id="SM00490">
    <property type="entry name" value="HELICc"/>
    <property type="match status" value="1"/>
</dbReference>
<evidence type="ECO:0000256" key="6">
    <source>
        <dbReference type="PROSITE-ProRule" id="PRU00552"/>
    </source>
</evidence>
<dbReference type="CDD" id="cd00268">
    <property type="entry name" value="DEADc"/>
    <property type="match status" value="1"/>
</dbReference>
<feature type="domain" description="Helicase ATP-binding" evidence="9">
    <location>
        <begin position="80"/>
        <end position="251"/>
    </location>
</feature>
<dbReference type="InterPro" id="IPR011545">
    <property type="entry name" value="DEAD/DEAH_box_helicase_dom"/>
</dbReference>
<dbReference type="PANTHER" id="PTHR47959">
    <property type="entry name" value="ATP-DEPENDENT RNA HELICASE RHLE-RELATED"/>
    <property type="match status" value="1"/>
</dbReference>
<feature type="compositionally biased region" description="Basic and acidic residues" evidence="8">
    <location>
        <begin position="492"/>
        <end position="506"/>
    </location>
</feature>
<feature type="domain" description="DEAD-box RNA helicase Q" evidence="11">
    <location>
        <begin position="48"/>
        <end position="76"/>
    </location>
</feature>
<reference evidence="12 13" key="1">
    <citation type="submission" date="2011-12" db="EMBL/GenBank/DDBJ databases">
        <title>The Genome Sequence of Prevotella micans F0438.</title>
        <authorList>
            <consortium name="The Broad Institute Genome Sequencing Platform"/>
            <person name="Earl A."/>
            <person name="Ward D."/>
            <person name="Feldgarden M."/>
            <person name="Gevers D."/>
            <person name="Izard J."/>
            <person name="Baranova O.V."/>
            <person name="Blanton J.M."/>
            <person name="Wade W.G."/>
            <person name="Dewhirst F.E."/>
            <person name="Young S.K."/>
            <person name="Zeng Q."/>
            <person name="Gargeya S."/>
            <person name="Fitzgerald M."/>
            <person name="Haas B."/>
            <person name="Abouelleil A."/>
            <person name="Alvarado L."/>
            <person name="Arachchi H.M."/>
            <person name="Berlin A."/>
            <person name="Chapman S.B."/>
            <person name="Gearin G."/>
            <person name="Goldberg J."/>
            <person name="Griggs A."/>
            <person name="Gujja S."/>
            <person name="Hansen M."/>
            <person name="Heiman D."/>
            <person name="Howarth C."/>
            <person name="Larimer J."/>
            <person name="Lui A."/>
            <person name="MacDonald P.J.P."/>
            <person name="McCowen C."/>
            <person name="Montmayeur A."/>
            <person name="Murphy C."/>
            <person name="Neiman D."/>
            <person name="Pearson M."/>
            <person name="Priest M."/>
            <person name="Roberts A."/>
            <person name="Saif S."/>
            <person name="Shea T."/>
            <person name="Sisk P."/>
            <person name="Stolte C."/>
            <person name="Sykes S."/>
            <person name="Wortman J."/>
            <person name="Nusbaum C."/>
            <person name="Birren B."/>
        </authorList>
    </citation>
    <scope>NUCLEOTIDE SEQUENCE [LARGE SCALE GENOMIC DNA]</scope>
    <source>
        <strain evidence="12 13">F0438</strain>
    </source>
</reference>
<dbReference type="SMART" id="SM00487">
    <property type="entry name" value="DEXDc"/>
    <property type="match status" value="1"/>
</dbReference>
<dbReference type="InterPro" id="IPR044742">
    <property type="entry name" value="DEAD/DEAH_RhlB"/>
</dbReference>
<dbReference type="PROSITE" id="PS51194">
    <property type="entry name" value="HELICASE_CTER"/>
    <property type="match status" value="1"/>
</dbReference>
<feature type="short sequence motif" description="Q motif" evidence="6">
    <location>
        <begin position="48"/>
        <end position="76"/>
    </location>
</feature>
<dbReference type="Gene3D" id="3.30.70.330">
    <property type="match status" value="1"/>
</dbReference>
<gene>
    <name evidence="12" type="ORF">HMPREF9140_01699</name>
</gene>
<evidence type="ECO:0000256" key="3">
    <source>
        <dbReference type="ARBA" id="ARBA00022806"/>
    </source>
</evidence>
<feature type="region of interest" description="Disordered" evidence="8">
    <location>
        <begin position="585"/>
        <end position="619"/>
    </location>
</feature>
<dbReference type="GO" id="GO:0005829">
    <property type="term" value="C:cytosol"/>
    <property type="evidence" value="ECO:0007669"/>
    <property type="project" value="TreeGrafter"/>
</dbReference>
<dbReference type="InterPro" id="IPR014001">
    <property type="entry name" value="Helicase_ATP-bd"/>
</dbReference>
<dbReference type="GO" id="GO:0003676">
    <property type="term" value="F:nucleic acid binding"/>
    <property type="evidence" value="ECO:0007669"/>
    <property type="project" value="InterPro"/>
</dbReference>
<dbReference type="HOGENOM" id="CLU_003041_21_1_10"/>
<evidence type="ECO:0000259" key="10">
    <source>
        <dbReference type="PROSITE" id="PS51194"/>
    </source>
</evidence>
<name>H1Q461_9BACT</name>
<dbReference type="PANTHER" id="PTHR47959:SF13">
    <property type="entry name" value="ATP-DEPENDENT RNA HELICASE RHLE"/>
    <property type="match status" value="1"/>
</dbReference>
<proteinExistence type="inferred from homology"/>
<dbReference type="Proteomes" id="UP000016023">
    <property type="component" value="Unassembled WGS sequence"/>
</dbReference>
<dbReference type="GO" id="GO:0016787">
    <property type="term" value="F:hydrolase activity"/>
    <property type="evidence" value="ECO:0007669"/>
    <property type="project" value="UniProtKB-KW"/>
</dbReference>
<dbReference type="PROSITE" id="PS00039">
    <property type="entry name" value="DEAD_ATP_HELICASE"/>
    <property type="match status" value="1"/>
</dbReference>
<dbReference type="InterPro" id="IPR000629">
    <property type="entry name" value="RNA-helicase_DEAD-box_CS"/>
</dbReference>
<dbReference type="InterPro" id="IPR050079">
    <property type="entry name" value="DEAD_box_RNA_helicase"/>
</dbReference>
<comment type="similarity">
    <text evidence="5 7">Belongs to the DEAD box helicase family.</text>
</comment>
<comment type="caution">
    <text evidence="12">The sequence shown here is derived from an EMBL/GenBank/DDBJ whole genome shotgun (WGS) entry which is preliminary data.</text>
</comment>
<organism evidence="12 13">
    <name type="scientific">Prevotella micans F0438</name>
    <dbReference type="NCBI Taxonomy" id="883158"/>
    <lineage>
        <taxon>Bacteria</taxon>
        <taxon>Pseudomonadati</taxon>
        <taxon>Bacteroidota</taxon>
        <taxon>Bacteroidia</taxon>
        <taxon>Bacteroidales</taxon>
        <taxon>Prevotellaceae</taxon>
        <taxon>Prevotella</taxon>
    </lineage>
</organism>